<name>A0ABP7VB74_9ACTN</name>
<feature type="domain" description="Tn3 transposase DDE" evidence="1">
    <location>
        <begin position="1"/>
        <end position="45"/>
    </location>
</feature>
<sequence>MVLWTTVYLAAVRHQLKAQGYPVRDEDMARISPFVRKHLGAHGAYNFLLPDLVPGAIRDLRAPDAPDAPDDEE</sequence>
<evidence type="ECO:0000259" key="1">
    <source>
        <dbReference type="Pfam" id="PF01526"/>
    </source>
</evidence>
<dbReference type="InterPro" id="IPR002513">
    <property type="entry name" value="Tn3_Tnp_DDE_dom"/>
</dbReference>
<reference evidence="3" key="1">
    <citation type="journal article" date="2019" name="Int. J. Syst. Evol. Microbiol.">
        <title>The Global Catalogue of Microorganisms (GCM) 10K type strain sequencing project: providing services to taxonomists for standard genome sequencing and annotation.</title>
        <authorList>
            <consortium name="The Broad Institute Genomics Platform"/>
            <consortium name="The Broad Institute Genome Sequencing Center for Infectious Disease"/>
            <person name="Wu L."/>
            <person name="Ma J."/>
        </authorList>
    </citation>
    <scope>NUCLEOTIDE SEQUENCE [LARGE SCALE GENOMIC DNA]</scope>
    <source>
        <strain evidence="3">JCM 16702</strain>
    </source>
</reference>
<evidence type="ECO:0000313" key="3">
    <source>
        <dbReference type="Proteomes" id="UP001500683"/>
    </source>
</evidence>
<gene>
    <name evidence="2" type="ORF">GCM10022214_14320</name>
</gene>
<dbReference type="EMBL" id="BAAAZG010000003">
    <property type="protein sequence ID" value="GAA4062208.1"/>
    <property type="molecule type" value="Genomic_DNA"/>
</dbReference>
<accession>A0ABP7VB74</accession>
<dbReference type="Pfam" id="PF01526">
    <property type="entry name" value="DDE_Tnp_Tn3"/>
    <property type="match status" value="1"/>
</dbReference>
<dbReference type="RefSeq" id="WP_344942571.1">
    <property type="nucleotide sequence ID" value="NZ_BAAAZG010000003.1"/>
</dbReference>
<evidence type="ECO:0000313" key="2">
    <source>
        <dbReference type="EMBL" id="GAA4062208.1"/>
    </source>
</evidence>
<organism evidence="2 3">
    <name type="scientific">Actinomadura miaoliensis</name>
    <dbReference type="NCBI Taxonomy" id="430685"/>
    <lineage>
        <taxon>Bacteria</taxon>
        <taxon>Bacillati</taxon>
        <taxon>Actinomycetota</taxon>
        <taxon>Actinomycetes</taxon>
        <taxon>Streptosporangiales</taxon>
        <taxon>Thermomonosporaceae</taxon>
        <taxon>Actinomadura</taxon>
    </lineage>
</organism>
<dbReference type="Proteomes" id="UP001500683">
    <property type="component" value="Unassembled WGS sequence"/>
</dbReference>
<protein>
    <recommendedName>
        <fullName evidence="1">Tn3 transposase DDE domain-containing protein</fullName>
    </recommendedName>
</protein>
<proteinExistence type="predicted"/>
<comment type="caution">
    <text evidence="2">The sequence shown here is derived from an EMBL/GenBank/DDBJ whole genome shotgun (WGS) entry which is preliminary data.</text>
</comment>
<keyword evidence="3" id="KW-1185">Reference proteome</keyword>